<name>A0A1J4JNA7_9EUKA</name>
<feature type="compositionally biased region" description="Polar residues" evidence="2">
    <location>
        <begin position="100"/>
        <end position="124"/>
    </location>
</feature>
<keyword evidence="4" id="KW-1185">Reference proteome</keyword>
<protein>
    <submittedName>
        <fullName evidence="3">Uncharacterized protein</fullName>
    </submittedName>
</protein>
<organism evidence="3 4">
    <name type="scientific">Tritrichomonas foetus</name>
    <dbReference type="NCBI Taxonomy" id="1144522"/>
    <lineage>
        <taxon>Eukaryota</taxon>
        <taxon>Metamonada</taxon>
        <taxon>Parabasalia</taxon>
        <taxon>Tritrichomonadida</taxon>
        <taxon>Tritrichomonadidae</taxon>
        <taxon>Tritrichomonas</taxon>
    </lineage>
</organism>
<dbReference type="Proteomes" id="UP000179807">
    <property type="component" value="Unassembled WGS sequence"/>
</dbReference>
<evidence type="ECO:0000313" key="3">
    <source>
        <dbReference type="EMBL" id="OHS99919.1"/>
    </source>
</evidence>
<dbReference type="VEuPathDB" id="TrichDB:TRFO_33562"/>
<dbReference type="PANTHER" id="PTHR47026">
    <property type="entry name" value="PIGMENTOSA GTPASE REGULATOR-LIKE PROTEIN, PUTATIVE-RELATED"/>
    <property type="match status" value="1"/>
</dbReference>
<feature type="compositionally biased region" description="Basic and acidic residues" evidence="2">
    <location>
        <begin position="175"/>
        <end position="210"/>
    </location>
</feature>
<accession>A0A1J4JNA7</accession>
<dbReference type="OrthoDB" id="10646220at2759"/>
<comment type="caution">
    <text evidence="3">The sequence shown here is derived from an EMBL/GenBank/DDBJ whole genome shotgun (WGS) entry which is preliminary data.</text>
</comment>
<feature type="compositionally biased region" description="Low complexity" evidence="2">
    <location>
        <begin position="273"/>
        <end position="286"/>
    </location>
</feature>
<feature type="compositionally biased region" description="Basic and acidic residues" evidence="2">
    <location>
        <begin position="1"/>
        <end position="12"/>
    </location>
</feature>
<dbReference type="EMBL" id="MLAK01000981">
    <property type="protein sequence ID" value="OHS99919.1"/>
    <property type="molecule type" value="Genomic_DNA"/>
</dbReference>
<evidence type="ECO:0000256" key="1">
    <source>
        <dbReference type="SAM" id="Coils"/>
    </source>
</evidence>
<keyword evidence="1" id="KW-0175">Coiled coil</keyword>
<feature type="region of interest" description="Disordered" evidence="2">
    <location>
        <begin position="1"/>
        <end position="298"/>
    </location>
</feature>
<dbReference type="PANTHER" id="PTHR47026:SF2">
    <property type="entry name" value="FLAGELLAR ASSOCIATED PROTEIN"/>
    <property type="match status" value="1"/>
</dbReference>
<feature type="coiled-coil region" evidence="1">
    <location>
        <begin position="373"/>
        <end position="418"/>
    </location>
</feature>
<feature type="compositionally biased region" description="Basic and acidic residues" evidence="2">
    <location>
        <begin position="87"/>
        <end position="99"/>
    </location>
</feature>
<gene>
    <name evidence="3" type="ORF">TRFO_33562</name>
</gene>
<feature type="compositionally biased region" description="Low complexity" evidence="2">
    <location>
        <begin position="215"/>
        <end position="224"/>
    </location>
</feature>
<feature type="compositionally biased region" description="Low complexity" evidence="2">
    <location>
        <begin position="234"/>
        <end position="246"/>
    </location>
</feature>
<feature type="compositionally biased region" description="Basic and acidic residues" evidence="2">
    <location>
        <begin position="134"/>
        <end position="146"/>
    </location>
</feature>
<evidence type="ECO:0000313" key="4">
    <source>
        <dbReference type="Proteomes" id="UP000179807"/>
    </source>
</evidence>
<sequence>MASQEEMPHPTEEQPPSSLENTENDGQSANLDGLQENIGNSLLSDPKVDQNATKEANQVDQQEENQNQENKNEEIKNQEPPQTAENSKSDNKIPTKDNYEQNVEAVNSLPGATQNDAISNNDNEVNAILSGSEPHSENEPIEKVETESIVNDNNFDNNNKTHQEENDSTNNNTTSKEEEEPKFQIHEPLEPKKQRNESKRDDLITIDSERPPSGYSAYSYSYEYSESEDHTNEVTENNQENNQNNVLESNFDEKVDKLFNPDGRKHHRRRRNNNNNQNVKNKSSKSSRFEKEPPVDVPQDEMSVLKAKAMNLEPLEDLDDEIYEALIRSLAEDRKEQAMNDNFEESERLNSAIEHVSASQLDQRKFKLQQEAYDDYCVQMDRVQNELQQFDEESQRLELDLKAKLDTQQQRIEAAHEKELDNHSDQWTSDAKKKQYNHASSRLLFLRKQFQQLIIQCRFKEAAEVKAEINKVEAYEQREALKVMQHNFDESLKKIETRHAEELQFFRTRADIQLKQLRQNRAKLRIALQNKESKLKRIEDRIRDADKLWNYTQMQRIEEVSAGKSRDAKVTSKLSPREFGRKEETTIALPPLNLRRGPPKTAR</sequence>
<feature type="compositionally biased region" description="Low complexity" evidence="2">
    <location>
        <begin position="58"/>
        <end position="69"/>
    </location>
</feature>
<feature type="coiled-coil region" evidence="1">
    <location>
        <begin position="507"/>
        <end position="548"/>
    </location>
</feature>
<proteinExistence type="predicted"/>
<feature type="compositionally biased region" description="Basic and acidic residues" evidence="2">
    <location>
        <begin position="251"/>
        <end position="263"/>
    </location>
</feature>
<reference evidence="3" key="1">
    <citation type="submission" date="2016-10" db="EMBL/GenBank/DDBJ databases">
        <authorList>
            <person name="Benchimol M."/>
            <person name="Almeida L.G."/>
            <person name="Vasconcelos A.T."/>
            <person name="Perreira-Neves A."/>
            <person name="Rosa I.A."/>
            <person name="Tasca T."/>
            <person name="Bogo M.R."/>
            <person name="de Souza W."/>
        </authorList>
    </citation>
    <scope>NUCLEOTIDE SEQUENCE [LARGE SCALE GENOMIC DNA]</scope>
    <source>
        <strain evidence="3">K</strain>
    </source>
</reference>
<dbReference type="RefSeq" id="XP_068353056.1">
    <property type="nucleotide sequence ID" value="XM_068509149.1"/>
</dbReference>
<feature type="region of interest" description="Disordered" evidence="2">
    <location>
        <begin position="561"/>
        <end position="603"/>
    </location>
</feature>
<feature type="compositionally biased region" description="Polar residues" evidence="2">
    <location>
        <begin position="14"/>
        <end position="30"/>
    </location>
</feature>
<feature type="compositionally biased region" description="Basic and acidic residues" evidence="2">
    <location>
        <begin position="561"/>
        <end position="585"/>
    </location>
</feature>
<dbReference type="GeneID" id="94843853"/>
<dbReference type="AlphaFoldDB" id="A0A1J4JNA7"/>
<evidence type="ECO:0000256" key="2">
    <source>
        <dbReference type="SAM" id="MobiDB-lite"/>
    </source>
</evidence>